<sequence length="336" mass="37350">MALSDRLLRAWYDGHPALALLRPLEWLYRRVVAGKRARFVAGEGDIYQPPVPLIVVGNITVGGTGKTPMILWLVEHCRRRGLRVGVVSRGYGAKPPSLPWRVRADQEAAVAGDEPLLIVQRNAVPLMIDPDRSRAVRALLAEEKLDLILSDDGMQHYRLARDLELVLIDAARGLGNGRCLPAGPLREPLERLQSVDALMYNGAHADRDGGFAFRLQPTALVNLRSGERRPLDHFPAGQALHAVAGIGNPQRFFNTLETLHWQPVPHAFADHAEYSAQALSFTPSLPLVMTEKDAVKCRAFAPDDWWYLAVDALPSEAFVAWFDTQLLRLLPDRLLP</sequence>
<dbReference type="PANTHER" id="PTHR42724">
    <property type="entry name" value="TETRAACYLDISACCHARIDE 4'-KINASE"/>
    <property type="match status" value="1"/>
</dbReference>
<accession>A0A9E6TR10</accession>
<dbReference type="GO" id="GO:0009244">
    <property type="term" value="P:lipopolysaccharide core region biosynthetic process"/>
    <property type="evidence" value="ECO:0007669"/>
    <property type="project" value="TreeGrafter"/>
</dbReference>
<keyword evidence="11 13" id="KW-0443">Lipid metabolism</keyword>
<proteinExistence type="inferred from homology"/>
<evidence type="ECO:0000313" key="14">
    <source>
        <dbReference type="EMBL" id="QXI27071.1"/>
    </source>
</evidence>
<keyword evidence="5 13" id="KW-0444">Lipid biosynthesis</keyword>
<dbReference type="InterPro" id="IPR027417">
    <property type="entry name" value="P-loop_NTPase"/>
</dbReference>
<organism evidence="14 15">
    <name type="scientific">Pseudomonas vanderleydeniana</name>
    <dbReference type="NCBI Taxonomy" id="2745495"/>
    <lineage>
        <taxon>Bacteria</taxon>
        <taxon>Pseudomonadati</taxon>
        <taxon>Pseudomonadota</taxon>
        <taxon>Gammaproteobacteria</taxon>
        <taxon>Pseudomonadales</taxon>
        <taxon>Pseudomonadaceae</taxon>
        <taxon>Pseudomonas</taxon>
    </lineage>
</organism>
<evidence type="ECO:0000256" key="1">
    <source>
        <dbReference type="ARBA" id="ARBA00002274"/>
    </source>
</evidence>
<comment type="catalytic activity">
    <reaction evidence="13">
        <text>a lipid A disaccharide + ATP = a lipid IVA + ADP + H(+)</text>
        <dbReference type="Rhea" id="RHEA:67840"/>
        <dbReference type="ChEBI" id="CHEBI:15378"/>
        <dbReference type="ChEBI" id="CHEBI:30616"/>
        <dbReference type="ChEBI" id="CHEBI:176343"/>
        <dbReference type="ChEBI" id="CHEBI:176425"/>
        <dbReference type="ChEBI" id="CHEBI:456216"/>
        <dbReference type="EC" id="2.7.1.130"/>
    </reaction>
</comment>
<evidence type="ECO:0000256" key="4">
    <source>
        <dbReference type="ARBA" id="ARBA00016436"/>
    </source>
</evidence>
<evidence type="ECO:0000256" key="7">
    <source>
        <dbReference type="ARBA" id="ARBA00022679"/>
    </source>
</evidence>
<evidence type="ECO:0000256" key="5">
    <source>
        <dbReference type="ARBA" id="ARBA00022516"/>
    </source>
</evidence>
<keyword evidence="8 13" id="KW-0547">Nucleotide-binding</keyword>
<comment type="pathway">
    <text evidence="2 13">Glycolipid biosynthesis; lipid IV(A) biosynthesis; lipid IV(A) from (3R)-3-hydroxytetradecanoyl-[acyl-carrier-protein] and UDP-N-acetyl-alpha-D-glucosamine: step 6/6.</text>
</comment>
<name>A0A9E6TR10_9PSED</name>
<evidence type="ECO:0000256" key="12">
    <source>
        <dbReference type="ARBA" id="ARBA00029757"/>
    </source>
</evidence>
<keyword evidence="7 13" id="KW-0808">Transferase</keyword>
<dbReference type="SUPFAM" id="SSF52540">
    <property type="entry name" value="P-loop containing nucleoside triphosphate hydrolases"/>
    <property type="match status" value="1"/>
</dbReference>
<dbReference type="KEGG" id="pvw:HU752_024590"/>
<evidence type="ECO:0000256" key="11">
    <source>
        <dbReference type="ARBA" id="ARBA00023098"/>
    </source>
</evidence>
<evidence type="ECO:0000313" key="15">
    <source>
        <dbReference type="Proteomes" id="UP000634530"/>
    </source>
</evidence>
<dbReference type="PANTHER" id="PTHR42724:SF1">
    <property type="entry name" value="TETRAACYLDISACCHARIDE 4'-KINASE, MITOCHONDRIAL-RELATED"/>
    <property type="match status" value="1"/>
</dbReference>
<dbReference type="AlphaFoldDB" id="A0A9E6TR10"/>
<dbReference type="NCBIfam" id="TIGR00682">
    <property type="entry name" value="lpxK"/>
    <property type="match status" value="1"/>
</dbReference>
<comment type="similarity">
    <text evidence="13">Belongs to the LpxK family.</text>
</comment>
<dbReference type="GO" id="GO:0009029">
    <property type="term" value="F:lipid-A 4'-kinase activity"/>
    <property type="evidence" value="ECO:0007669"/>
    <property type="project" value="UniProtKB-UniRule"/>
</dbReference>
<reference evidence="14 15" key="2">
    <citation type="journal article" date="2021" name="Microorganisms">
        <title>The Ever-Expanding Pseudomonas Genus: Description of 43 New Species and Partition of the Pseudomonas putida Group.</title>
        <authorList>
            <person name="Girard L."/>
            <person name="Lood C."/>
            <person name="Hofte M."/>
            <person name="Vandamme P."/>
            <person name="Rokni-Zadeh H."/>
            <person name="van Noort V."/>
            <person name="Lavigne R."/>
            <person name="De Mot R."/>
        </authorList>
    </citation>
    <scope>NUCLEOTIDE SEQUENCE [LARGE SCALE GENOMIC DNA]</scope>
    <source>
        <strain evidence="14 15">RW8P3</strain>
    </source>
</reference>
<evidence type="ECO:0000256" key="13">
    <source>
        <dbReference type="HAMAP-Rule" id="MF_00409"/>
    </source>
</evidence>
<feature type="binding site" evidence="13">
    <location>
        <begin position="60"/>
        <end position="67"/>
    </location>
    <ligand>
        <name>ATP</name>
        <dbReference type="ChEBI" id="CHEBI:30616"/>
    </ligand>
</feature>
<dbReference type="HAMAP" id="MF_00409">
    <property type="entry name" value="LpxK"/>
    <property type="match status" value="1"/>
</dbReference>
<dbReference type="GO" id="GO:0009245">
    <property type="term" value="P:lipid A biosynthetic process"/>
    <property type="evidence" value="ECO:0007669"/>
    <property type="project" value="UniProtKB-UniRule"/>
</dbReference>
<evidence type="ECO:0000256" key="9">
    <source>
        <dbReference type="ARBA" id="ARBA00022777"/>
    </source>
</evidence>
<evidence type="ECO:0000256" key="2">
    <source>
        <dbReference type="ARBA" id="ARBA00004870"/>
    </source>
</evidence>
<protein>
    <recommendedName>
        <fullName evidence="4 13">Tetraacyldisaccharide 4'-kinase</fullName>
        <ecNumber evidence="3 13">2.7.1.130</ecNumber>
    </recommendedName>
    <alternativeName>
        <fullName evidence="12 13">Lipid A 4'-kinase</fullName>
    </alternativeName>
</protein>
<evidence type="ECO:0000256" key="8">
    <source>
        <dbReference type="ARBA" id="ARBA00022741"/>
    </source>
</evidence>
<evidence type="ECO:0000256" key="10">
    <source>
        <dbReference type="ARBA" id="ARBA00022840"/>
    </source>
</evidence>
<keyword evidence="15" id="KW-1185">Reference proteome</keyword>
<gene>
    <name evidence="13 14" type="primary">lpxK</name>
    <name evidence="14" type="ORF">HU752_024590</name>
</gene>
<dbReference type="Proteomes" id="UP000634530">
    <property type="component" value="Chromosome"/>
</dbReference>
<dbReference type="GO" id="GO:0005886">
    <property type="term" value="C:plasma membrane"/>
    <property type="evidence" value="ECO:0007669"/>
    <property type="project" value="TreeGrafter"/>
</dbReference>
<dbReference type="EMBL" id="CP077093">
    <property type="protein sequence ID" value="QXI27071.1"/>
    <property type="molecule type" value="Genomic_DNA"/>
</dbReference>
<evidence type="ECO:0000256" key="6">
    <source>
        <dbReference type="ARBA" id="ARBA00022556"/>
    </source>
</evidence>
<dbReference type="EC" id="2.7.1.130" evidence="3 13"/>
<comment type="function">
    <text evidence="1 13">Transfers the gamma-phosphate of ATP to the 4'-position of a tetraacyldisaccharide 1-phosphate intermediate (termed DS-1-P) to form tetraacyldisaccharide 1,4'-bis-phosphate (lipid IVA).</text>
</comment>
<dbReference type="GO" id="GO:0005524">
    <property type="term" value="F:ATP binding"/>
    <property type="evidence" value="ECO:0007669"/>
    <property type="project" value="UniProtKB-UniRule"/>
</dbReference>
<keyword evidence="10 13" id="KW-0067">ATP-binding</keyword>
<dbReference type="InterPro" id="IPR003758">
    <property type="entry name" value="LpxK"/>
</dbReference>
<keyword evidence="9 13" id="KW-0418">Kinase</keyword>
<reference evidence="14 15" key="1">
    <citation type="journal article" date="2020" name="Microorganisms">
        <title>Reliable Identification of Environmental Pseudomonas Isolates Using the rpoD Gene.</title>
        <authorList>
            <consortium name="The Broad Institute Genome Sequencing Platform"/>
            <person name="Girard L."/>
            <person name="Lood C."/>
            <person name="Rokni-Zadeh H."/>
            <person name="van Noort V."/>
            <person name="Lavigne R."/>
            <person name="De Mot R."/>
        </authorList>
    </citation>
    <scope>NUCLEOTIDE SEQUENCE [LARGE SCALE GENOMIC DNA]</scope>
    <source>
        <strain evidence="14 15">RW8P3</strain>
    </source>
</reference>
<evidence type="ECO:0000256" key="3">
    <source>
        <dbReference type="ARBA" id="ARBA00012071"/>
    </source>
</evidence>
<keyword evidence="6 13" id="KW-0441">Lipid A biosynthesis</keyword>
<dbReference type="Pfam" id="PF02606">
    <property type="entry name" value="LpxK"/>
    <property type="match status" value="1"/>
</dbReference>
<dbReference type="RefSeq" id="WP_186681545.1">
    <property type="nucleotide sequence ID" value="NZ_CP077093.1"/>
</dbReference>